<dbReference type="Proteomes" id="UP000261111">
    <property type="component" value="Unassembled WGS sequence"/>
</dbReference>
<name>A0A3E2WD20_9FIRM</name>
<evidence type="ECO:0000313" key="1">
    <source>
        <dbReference type="EMBL" id="RGC23818.1"/>
    </source>
</evidence>
<evidence type="ECO:0008006" key="3">
    <source>
        <dbReference type="Google" id="ProtNLM"/>
    </source>
</evidence>
<organism evidence="1 2">
    <name type="scientific">Hungatella hathewayi</name>
    <dbReference type="NCBI Taxonomy" id="154046"/>
    <lineage>
        <taxon>Bacteria</taxon>
        <taxon>Bacillati</taxon>
        <taxon>Bacillota</taxon>
        <taxon>Clostridia</taxon>
        <taxon>Lachnospirales</taxon>
        <taxon>Lachnospiraceae</taxon>
        <taxon>Hungatella</taxon>
    </lineage>
</organism>
<dbReference type="RefSeq" id="WP_117441337.1">
    <property type="nucleotide sequence ID" value="NZ_QVIA01000041.1"/>
</dbReference>
<comment type="caution">
    <text evidence="1">The sequence shown here is derived from an EMBL/GenBank/DDBJ whole genome shotgun (WGS) entry which is preliminary data.</text>
</comment>
<sequence>MMDAVKSVSTIRNFMGNAGRNTCNEYLYEALKDADEALQRQIPQKTKEETFDKDMKIGHVVFKAGTKVHHCPECLSMVTCSNNFCNRCGQALIW</sequence>
<protein>
    <recommendedName>
        <fullName evidence="3">Zinc ribbon domain-containing protein</fullName>
    </recommendedName>
</protein>
<dbReference type="EMBL" id="QVIA01000041">
    <property type="protein sequence ID" value="RGC23818.1"/>
    <property type="molecule type" value="Genomic_DNA"/>
</dbReference>
<dbReference type="GeneID" id="93336379"/>
<dbReference type="AlphaFoldDB" id="A0A3E2WD20"/>
<reference evidence="1 2" key="1">
    <citation type="submission" date="2018-08" db="EMBL/GenBank/DDBJ databases">
        <title>A genome reference for cultivated species of the human gut microbiota.</title>
        <authorList>
            <person name="Zou Y."/>
            <person name="Xue W."/>
            <person name="Luo G."/>
        </authorList>
    </citation>
    <scope>NUCLEOTIDE SEQUENCE [LARGE SCALE GENOMIC DNA]</scope>
    <source>
        <strain evidence="1 2">AF19-21</strain>
    </source>
</reference>
<accession>A0A3E2WD20</accession>
<evidence type="ECO:0000313" key="2">
    <source>
        <dbReference type="Proteomes" id="UP000261111"/>
    </source>
</evidence>
<gene>
    <name evidence="1" type="ORF">DWX41_21855</name>
</gene>
<proteinExistence type="predicted"/>